<dbReference type="AlphaFoldDB" id="A0AAD8VKR0"/>
<proteinExistence type="predicted"/>
<feature type="compositionally biased region" description="Low complexity" evidence="1">
    <location>
        <begin position="49"/>
        <end position="64"/>
    </location>
</feature>
<dbReference type="EMBL" id="JAUUTY010000007">
    <property type="protein sequence ID" value="KAK1608103.1"/>
    <property type="molecule type" value="Genomic_DNA"/>
</dbReference>
<sequence length="114" mass="12114">MLYASDATLPKIDGRTPAFPKIGRRTPAIPKIDRRTPPPRTLAKQIRRSALSSSSSIPSLTPSPDELPIRPQPRVALPTCSARVELPTCSAHGAPAQWTAAKPLLYGSSSPGPP</sequence>
<feature type="region of interest" description="Disordered" evidence="1">
    <location>
        <begin position="1"/>
        <end position="72"/>
    </location>
</feature>
<evidence type="ECO:0000256" key="1">
    <source>
        <dbReference type="SAM" id="MobiDB-lite"/>
    </source>
</evidence>
<name>A0AAD8VKR0_LOLMU</name>
<evidence type="ECO:0000313" key="3">
    <source>
        <dbReference type="Proteomes" id="UP001231189"/>
    </source>
</evidence>
<evidence type="ECO:0000313" key="2">
    <source>
        <dbReference type="EMBL" id="KAK1608103.1"/>
    </source>
</evidence>
<accession>A0AAD8VKR0</accession>
<gene>
    <name evidence="2" type="ORF">QYE76_031776</name>
</gene>
<keyword evidence="3" id="KW-1185">Reference proteome</keyword>
<dbReference type="Proteomes" id="UP001231189">
    <property type="component" value="Unassembled WGS sequence"/>
</dbReference>
<comment type="caution">
    <text evidence="2">The sequence shown here is derived from an EMBL/GenBank/DDBJ whole genome shotgun (WGS) entry which is preliminary data.</text>
</comment>
<organism evidence="2 3">
    <name type="scientific">Lolium multiflorum</name>
    <name type="common">Italian ryegrass</name>
    <name type="synonym">Lolium perenne subsp. multiflorum</name>
    <dbReference type="NCBI Taxonomy" id="4521"/>
    <lineage>
        <taxon>Eukaryota</taxon>
        <taxon>Viridiplantae</taxon>
        <taxon>Streptophyta</taxon>
        <taxon>Embryophyta</taxon>
        <taxon>Tracheophyta</taxon>
        <taxon>Spermatophyta</taxon>
        <taxon>Magnoliopsida</taxon>
        <taxon>Liliopsida</taxon>
        <taxon>Poales</taxon>
        <taxon>Poaceae</taxon>
        <taxon>BOP clade</taxon>
        <taxon>Pooideae</taxon>
        <taxon>Poodae</taxon>
        <taxon>Poeae</taxon>
        <taxon>Poeae Chloroplast Group 2 (Poeae type)</taxon>
        <taxon>Loliodinae</taxon>
        <taxon>Loliinae</taxon>
        <taxon>Lolium</taxon>
    </lineage>
</organism>
<reference evidence="2" key="1">
    <citation type="submission" date="2023-07" db="EMBL/GenBank/DDBJ databases">
        <title>A chromosome-level genome assembly of Lolium multiflorum.</title>
        <authorList>
            <person name="Chen Y."/>
            <person name="Copetti D."/>
            <person name="Kolliker R."/>
            <person name="Studer B."/>
        </authorList>
    </citation>
    <scope>NUCLEOTIDE SEQUENCE</scope>
    <source>
        <strain evidence="2">02402/16</strain>
        <tissue evidence="2">Leaf</tissue>
    </source>
</reference>
<protein>
    <submittedName>
        <fullName evidence="2">Uncharacterized protein</fullName>
    </submittedName>
</protein>